<keyword evidence="4 9" id="KW-0812">Transmembrane</keyword>
<reference evidence="10 11" key="1">
    <citation type="submission" date="2014-06" db="EMBL/GenBank/DDBJ databases">
        <authorList>
            <consortium name="DOE Joint Genome Institute"/>
            <person name="Kuo A."/>
            <person name="Kohler A."/>
            <person name="Nagy L.G."/>
            <person name="Floudas D."/>
            <person name="Copeland A."/>
            <person name="Barry K.W."/>
            <person name="Cichocki N."/>
            <person name="Veneault-Fourrey C."/>
            <person name="LaButti K."/>
            <person name="Lindquist E.A."/>
            <person name="Lipzen A."/>
            <person name="Lundell T."/>
            <person name="Morin E."/>
            <person name="Murat C."/>
            <person name="Sun H."/>
            <person name="Tunlid A."/>
            <person name="Henrissat B."/>
            <person name="Grigoriev I.V."/>
            <person name="Hibbett D.S."/>
            <person name="Martin F."/>
            <person name="Nordberg H.P."/>
            <person name="Cantor M.N."/>
            <person name="Hua S.X."/>
        </authorList>
    </citation>
    <scope>NUCLEOTIDE SEQUENCE [LARGE SCALE GENOMIC DNA]</scope>
    <source>
        <strain evidence="10 11">ATCC 200175</strain>
    </source>
</reference>
<evidence type="ECO:0000256" key="8">
    <source>
        <dbReference type="SAM" id="MobiDB-lite"/>
    </source>
</evidence>
<evidence type="ECO:0000313" key="10">
    <source>
        <dbReference type="EMBL" id="KIJ15808.1"/>
    </source>
</evidence>
<evidence type="ECO:0000256" key="5">
    <source>
        <dbReference type="ARBA" id="ARBA00022989"/>
    </source>
</evidence>
<protein>
    <submittedName>
        <fullName evidence="10">Uncharacterized protein</fullName>
    </submittedName>
</protein>
<keyword evidence="6" id="KW-0406">Ion transport</keyword>
<dbReference type="HOGENOM" id="CLU_029790_6_1_1"/>
<evidence type="ECO:0000256" key="6">
    <source>
        <dbReference type="ARBA" id="ARBA00023065"/>
    </source>
</evidence>
<keyword evidence="3" id="KW-1003">Cell membrane</keyword>
<keyword evidence="2" id="KW-0813">Transport</keyword>
<feature type="region of interest" description="Disordered" evidence="8">
    <location>
        <begin position="218"/>
        <end position="239"/>
    </location>
</feature>
<keyword evidence="7 9" id="KW-0472">Membrane</keyword>
<dbReference type="InterPro" id="IPR044669">
    <property type="entry name" value="YneE/VCCN1/2-like"/>
</dbReference>
<comment type="subcellular location">
    <subcellularLocation>
        <location evidence="1">Cell membrane</location>
        <topology evidence="1">Multi-pass membrane protein</topology>
    </subcellularLocation>
</comment>
<gene>
    <name evidence="10" type="ORF">PAXINDRAFT_99189</name>
</gene>
<reference evidence="11" key="2">
    <citation type="submission" date="2015-01" db="EMBL/GenBank/DDBJ databases">
        <title>Evolutionary Origins and Diversification of the Mycorrhizal Mutualists.</title>
        <authorList>
            <consortium name="DOE Joint Genome Institute"/>
            <consortium name="Mycorrhizal Genomics Consortium"/>
            <person name="Kohler A."/>
            <person name="Kuo A."/>
            <person name="Nagy L.G."/>
            <person name="Floudas D."/>
            <person name="Copeland A."/>
            <person name="Barry K.W."/>
            <person name="Cichocki N."/>
            <person name="Veneault-Fourrey C."/>
            <person name="LaButti K."/>
            <person name="Lindquist E.A."/>
            <person name="Lipzen A."/>
            <person name="Lundell T."/>
            <person name="Morin E."/>
            <person name="Murat C."/>
            <person name="Riley R."/>
            <person name="Ohm R."/>
            <person name="Sun H."/>
            <person name="Tunlid A."/>
            <person name="Henrissat B."/>
            <person name="Grigoriev I.V."/>
            <person name="Hibbett D.S."/>
            <person name="Martin F."/>
        </authorList>
    </citation>
    <scope>NUCLEOTIDE SEQUENCE [LARGE SCALE GENOMIC DNA]</scope>
    <source>
        <strain evidence="11">ATCC 200175</strain>
    </source>
</reference>
<evidence type="ECO:0000313" key="11">
    <source>
        <dbReference type="Proteomes" id="UP000053647"/>
    </source>
</evidence>
<feature type="transmembrane region" description="Helical" evidence="9">
    <location>
        <begin position="346"/>
        <end position="364"/>
    </location>
</feature>
<organism evidence="10 11">
    <name type="scientific">Paxillus involutus ATCC 200175</name>
    <dbReference type="NCBI Taxonomy" id="664439"/>
    <lineage>
        <taxon>Eukaryota</taxon>
        <taxon>Fungi</taxon>
        <taxon>Dikarya</taxon>
        <taxon>Basidiomycota</taxon>
        <taxon>Agaricomycotina</taxon>
        <taxon>Agaricomycetes</taxon>
        <taxon>Agaricomycetidae</taxon>
        <taxon>Boletales</taxon>
        <taxon>Paxilineae</taxon>
        <taxon>Paxillaceae</taxon>
        <taxon>Paxillus</taxon>
    </lineage>
</organism>
<dbReference type="GO" id="GO:0005886">
    <property type="term" value="C:plasma membrane"/>
    <property type="evidence" value="ECO:0007669"/>
    <property type="project" value="UniProtKB-SubCell"/>
</dbReference>
<dbReference type="EMBL" id="KN819335">
    <property type="protein sequence ID" value="KIJ15808.1"/>
    <property type="molecule type" value="Genomic_DNA"/>
</dbReference>
<evidence type="ECO:0000256" key="2">
    <source>
        <dbReference type="ARBA" id="ARBA00022448"/>
    </source>
</evidence>
<dbReference type="PANTHER" id="PTHR33281">
    <property type="entry name" value="UPF0187 PROTEIN YNEE"/>
    <property type="match status" value="1"/>
</dbReference>
<sequence length="477" mass="53076">MVMSTNLKTQHSDLLSSITCFLQSLLEVAIFRSWRILSFFGAWAAAVCLINDKVHSLALQPTLLTVGGTVLGFVISFRTTTSYDRYNEGRRLWSQIVFATRTFARTVWFHVPEDTTGDDTLPKDEAKVRTLIEKKTVINLLEGYAAATKHYLRGEDGIAYKDVHPFVQYLPSYPIPPSIPPNDAAQVNGESSCPTAGEKQKQDECAILARPSSVALTNTSTLRHGSRSASGDCSGASTLPRVQTDLLPSEMPPDRSLKAQYLGLRDKVYKKPQDRRAACRHAFDRAQNVPLEISFYLSSYIAALEARNDKIVPKLEHPTTTLLHTSLSQLVEALSGLERILTTPVIYSRHLTVLTVMYCLLLPFQTLESLGWFTIPATVLASFMFFGFLVAGAELENPFGYDKNDLDMQSFVHGVIRKELHAITSKPTPNPRVWAFSDLNNNLFPSCTARDGILPAEWVERGSEAMLKALEDHVCCD</sequence>
<keyword evidence="5 9" id="KW-1133">Transmembrane helix</keyword>
<dbReference type="Proteomes" id="UP000053647">
    <property type="component" value="Unassembled WGS sequence"/>
</dbReference>
<evidence type="ECO:0000256" key="7">
    <source>
        <dbReference type="ARBA" id="ARBA00023136"/>
    </source>
</evidence>
<dbReference type="PANTHER" id="PTHR33281:SF19">
    <property type="entry name" value="VOLTAGE-DEPENDENT ANION CHANNEL-FORMING PROTEIN YNEE"/>
    <property type="match status" value="1"/>
</dbReference>
<name>A0A0C9TZG9_PAXIN</name>
<feature type="transmembrane region" description="Helical" evidence="9">
    <location>
        <begin position="370"/>
        <end position="393"/>
    </location>
</feature>
<keyword evidence="11" id="KW-1185">Reference proteome</keyword>
<feature type="transmembrane region" description="Helical" evidence="9">
    <location>
        <begin position="54"/>
        <end position="77"/>
    </location>
</feature>
<evidence type="ECO:0000256" key="9">
    <source>
        <dbReference type="SAM" id="Phobius"/>
    </source>
</evidence>
<dbReference type="AlphaFoldDB" id="A0A0C9TZG9"/>
<evidence type="ECO:0000256" key="4">
    <source>
        <dbReference type="ARBA" id="ARBA00022692"/>
    </source>
</evidence>
<dbReference type="OrthoDB" id="1368at2759"/>
<accession>A0A0C9TZG9</accession>
<dbReference type="Pfam" id="PF25539">
    <property type="entry name" value="Bestrophin_2"/>
    <property type="match status" value="2"/>
</dbReference>
<dbReference type="GO" id="GO:0005254">
    <property type="term" value="F:chloride channel activity"/>
    <property type="evidence" value="ECO:0007669"/>
    <property type="project" value="InterPro"/>
</dbReference>
<evidence type="ECO:0000256" key="3">
    <source>
        <dbReference type="ARBA" id="ARBA00022475"/>
    </source>
</evidence>
<evidence type="ECO:0000256" key="1">
    <source>
        <dbReference type="ARBA" id="ARBA00004651"/>
    </source>
</evidence>
<proteinExistence type="predicted"/>